<dbReference type="EMBL" id="UINC01103372">
    <property type="protein sequence ID" value="SVC65699.1"/>
    <property type="molecule type" value="Genomic_DNA"/>
</dbReference>
<protein>
    <submittedName>
        <fullName evidence="1">Uncharacterized protein</fullName>
    </submittedName>
</protein>
<dbReference type="AlphaFoldDB" id="A0A382NX41"/>
<accession>A0A382NX41</accession>
<reference evidence="1" key="1">
    <citation type="submission" date="2018-05" db="EMBL/GenBank/DDBJ databases">
        <authorList>
            <person name="Lanie J.A."/>
            <person name="Ng W.-L."/>
            <person name="Kazmierczak K.M."/>
            <person name="Andrzejewski T.M."/>
            <person name="Davidsen T.M."/>
            <person name="Wayne K.J."/>
            <person name="Tettelin H."/>
            <person name="Glass J.I."/>
            <person name="Rusch D."/>
            <person name="Podicherti R."/>
            <person name="Tsui H.-C.T."/>
            <person name="Winkler M.E."/>
        </authorList>
    </citation>
    <scope>NUCLEOTIDE SEQUENCE</scope>
</reference>
<dbReference type="SUPFAM" id="SSF56784">
    <property type="entry name" value="HAD-like"/>
    <property type="match status" value="1"/>
</dbReference>
<dbReference type="InterPro" id="IPR036412">
    <property type="entry name" value="HAD-like_sf"/>
</dbReference>
<sequence>MRNYKEFYREAKGQLPHIYIDMDGVMVDFVKGANKVTGKNWSIKRPDQDWSPIKATRNFWSTLPWTSDGRRLWNYVSKYKPSILTATVTRDTDPNATPGKLKWIRNNLGLTDSSRINIVLRSQKRGFAMKGWLWAREPAVLIDDYPKNIREWSGKGGIGILHTSTSSTISSLKRLGF</sequence>
<proteinExistence type="predicted"/>
<organism evidence="1">
    <name type="scientific">marine metagenome</name>
    <dbReference type="NCBI Taxonomy" id="408172"/>
    <lineage>
        <taxon>unclassified sequences</taxon>
        <taxon>metagenomes</taxon>
        <taxon>ecological metagenomes</taxon>
    </lineage>
</organism>
<dbReference type="InterPro" id="IPR023214">
    <property type="entry name" value="HAD_sf"/>
</dbReference>
<dbReference type="Gene3D" id="3.40.50.1000">
    <property type="entry name" value="HAD superfamily/HAD-like"/>
    <property type="match status" value="1"/>
</dbReference>
<evidence type="ECO:0000313" key="1">
    <source>
        <dbReference type="EMBL" id="SVC65699.1"/>
    </source>
</evidence>
<gene>
    <name evidence="1" type="ORF">METZ01_LOCUS318553</name>
</gene>
<name>A0A382NX41_9ZZZZ</name>